<dbReference type="PANTHER" id="PTHR11080">
    <property type="entry name" value="PYRAZINAMIDASE/NICOTINAMIDASE"/>
    <property type="match status" value="1"/>
</dbReference>
<evidence type="ECO:0000256" key="2">
    <source>
        <dbReference type="ARBA" id="ARBA00022642"/>
    </source>
</evidence>
<evidence type="ECO:0000256" key="1">
    <source>
        <dbReference type="ARBA" id="ARBA00006336"/>
    </source>
</evidence>
<protein>
    <recommendedName>
        <fullName evidence="6">nicotinamidase</fullName>
        <ecNumber evidence="6">3.5.1.19</ecNumber>
    </recommendedName>
    <alternativeName>
        <fullName evidence="7">Nicotinamide deamidase</fullName>
    </alternativeName>
</protein>
<dbReference type="AlphaFoldDB" id="A0A286UX29"/>
<dbReference type="CDD" id="cd01011">
    <property type="entry name" value="nicotinamidase"/>
    <property type="match status" value="1"/>
</dbReference>
<dbReference type="InterPro" id="IPR052347">
    <property type="entry name" value="Isochorismatase_Nicotinamidase"/>
</dbReference>
<evidence type="ECO:0000256" key="5">
    <source>
        <dbReference type="ARBA" id="ARBA00037900"/>
    </source>
</evidence>
<evidence type="ECO:0000313" key="10">
    <source>
        <dbReference type="Proteomes" id="UP000217199"/>
    </source>
</evidence>
<dbReference type="Gene3D" id="3.40.50.850">
    <property type="entry name" value="Isochorismatase-like"/>
    <property type="match status" value="1"/>
</dbReference>
<dbReference type="GO" id="GO:0008936">
    <property type="term" value="F:nicotinamidase activity"/>
    <property type="evidence" value="ECO:0007669"/>
    <property type="project" value="UniProtKB-EC"/>
</dbReference>
<name>A0A286UX29_9AGAM</name>
<gene>
    <name evidence="9" type="ORF">PNOK_0122700</name>
</gene>
<dbReference type="SUPFAM" id="SSF52499">
    <property type="entry name" value="Isochorismatase-like hydrolases"/>
    <property type="match status" value="1"/>
</dbReference>
<dbReference type="PANTHER" id="PTHR11080:SF2">
    <property type="entry name" value="LD05707P"/>
    <property type="match status" value="1"/>
</dbReference>
<evidence type="ECO:0000259" key="8">
    <source>
        <dbReference type="Pfam" id="PF00857"/>
    </source>
</evidence>
<comment type="pathway">
    <text evidence="5">Cofactor biosynthesis; nicotinate biosynthesis; nicotinate from nicotinamide: step 1/1.</text>
</comment>
<accession>A0A286UX29</accession>
<organism evidence="9 10">
    <name type="scientific">Pyrrhoderma noxium</name>
    <dbReference type="NCBI Taxonomy" id="2282107"/>
    <lineage>
        <taxon>Eukaryota</taxon>
        <taxon>Fungi</taxon>
        <taxon>Dikarya</taxon>
        <taxon>Basidiomycota</taxon>
        <taxon>Agaricomycotina</taxon>
        <taxon>Agaricomycetes</taxon>
        <taxon>Hymenochaetales</taxon>
        <taxon>Hymenochaetaceae</taxon>
        <taxon>Pyrrhoderma</taxon>
    </lineage>
</organism>
<dbReference type="OrthoDB" id="1739143at2759"/>
<comment type="caution">
    <text evidence="9">The sequence shown here is derived from an EMBL/GenBank/DDBJ whole genome shotgun (WGS) entry which is preliminary data.</text>
</comment>
<dbReference type="Pfam" id="PF00857">
    <property type="entry name" value="Isochorismatase"/>
    <property type="match status" value="1"/>
</dbReference>
<proteinExistence type="inferred from homology"/>
<evidence type="ECO:0000313" key="9">
    <source>
        <dbReference type="EMBL" id="PAV24159.1"/>
    </source>
</evidence>
<keyword evidence="3" id="KW-0479">Metal-binding</keyword>
<keyword evidence="4 9" id="KW-0378">Hydrolase</keyword>
<dbReference type="Proteomes" id="UP000217199">
    <property type="component" value="Unassembled WGS sequence"/>
</dbReference>
<evidence type="ECO:0000256" key="6">
    <source>
        <dbReference type="ARBA" id="ARBA00039017"/>
    </source>
</evidence>
<evidence type="ECO:0000256" key="7">
    <source>
        <dbReference type="ARBA" id="ARBA00043224"/>
    </source>
</evidence>
<evidence type="ECO:0000256" key="3">
    <source>
        <dbReference type="ARBA" id="ARBA00022723"/>
    </source>
</evidence>
<keyword evidence="2" id="KW-0662">Pyridine nucleotide biosynthesis</keyword>
<dbReference type="GO" id="GO:0046872">
    <property type="term" value="F:metal ion binding"/>
    <property type="evidence" value="ECO:0007669"/>
    <property type="project" value="UniProtKB-KW"/>
</dbReference>
<dbReference type="EMBL" id="NBII01000001">
    <property type="protein sequence ID" value="PAV24159.1"/>
    <property type="molecule type" value="Genomic_DNA"/>
</dbReference>
<dbReference type="InterPro" id="IPR000868">
    <property type="entry name" value="Isochorismatase-like_dom"/>
</dbReference>
<dbReference type="GO" id="GO:0019363">
    <property type="term" value="P:pyridine nucleotide biosynthetic process"/>
    <property type="evidence" value="ECO:0007669"/>
    <property type="project" value="UniProtKB-KW"/>
</dbReference>
<dbReference type="EC" id="3.5.1.19" evidence="6"/>
<evidence type="ECO:0000256" key="4">
    <source>
        <dbReference type="ARBA" id="ARBA00022801"/>
    </source>
</evidence>
<dbReference type="InParanoid" id="A0A286UX29"/>
<comment type="similarity">
    <text evidence="1">Belongs to the isochorismatase family.</text>
</comment>
<keyword evidence="10" id="KW-1185">Reference proteome</keyword>
<reference evidence="9 10" key="1">
    <citation type="journal article" date="2017" name="Mol. Ecol.">
        <title>Comparative and population genomic landscape of Phellinus noxius: A hypervariable fungus causing root rot in trees.</title>
        <authorList>
            <person name="Chung C.L."/>
            <person name="Lee T.J."/>
            <person name="Akiba M."/>
            <person name="Lee H.H."/>
            <person name="Kuo T.H."/>
            <person name="Liu D."/>
            <person name="Ke H.M."/>
            <person name="Yokoi T."/>
            <person name="Roa M.B."/>
            <person name="Lu M.J."/>
            <person name="Chang Y.Y."/>
            <person name="Ann P.J."/>
            <person name="Tsai J.N."/>
            <person name="Chen C.Y."/>
            <person name="Tzean S.S."/>
            <person name="Ota Y."/>
            <person name="Hattori T."/>
            <person name="Sahashi N."/>
            <person name="Liou R.F."/>
            <person name="Kikuchi T."/>
            <person name="Tsai I.J."/>
        </authorList>
    </citation>
    <scope>NUCLEOTIDE SEQUENCE [LARGE SCALE GENOMIC DNA]</scope>
    <source>
        <strain evidence="9 10">FFPRI411160</strain>
    </source>
</reference>
<sequence length="335" mass="37297">MMKFLTAAGKNKVVLKRRSGTRMLRPVEHKRTISLSSPTTIIWWYAQVRLGESKEGGEFARGEIERDGGGRRSRKIENIFEYFAFSSSRVRHIPISNQLLHHYIMDTPSSLVVIDTQYDFLPGGSLAVSDGDAVIPVINELLKGSWNFVAASQDYHPPGHISFASTHSEPVFSTIEVSDPFSVDGSKIKQKMWPDHCIQGTRGAEFEKSVAASLKPWIDSKKSIIVQKGTRQDVEAYSGFCSEPGIGPFLSPLATALRENKITTLFIVGLATDYCVRATALDAKRAGFEVYIIREGVRAVGGETATKEIENEFHTVGIEFITMDDEYLKQFLNKV</sequence>
<feature type="domain" description="Isochorismatase-like" evidence="8">
    <location>
        <begin position="111"/>
        <end position="313"/>
    </location>
</feature>
<dbReference type="STRING" id="2282107.A0A286UX29"/>
<dbReference type="InterPro" id="IPR036380">
    <property type="entry name" value="Isochorismatase-like_sf"/>
</dbReference>
<dbReference type="FunCoup" id="A0A286UX29">
    <property type="interactions" value="53"/>
</dbReference>